<dbReference type="InterPro" id="IPR011008">
    <property type="entry name" value="Dimeric_a/b-barrel"/>
</dbReference>
<comment type="caution">
    <text evidence="1">The sequence shown here is derived from an EMBL/GenBank/DDBJ whole genome shotgun (WGS) entry which is preliminary data.</text>
</comment>
<accession>A0A8J6PVA2</accession>
<keyword evidence="1" id="KW-0560">Oxidoreductase</keyword>
<evidence type="ECO:0000313" key="1">
    <source>
        <dbReference type="EMBL" id="MBD0823396.1"/>
    </source>
</evidence>
<dbReference type="Proteomes" id="UP000621516">
    <property type="component" value="Unassembled WGS sequence"/>
</dbReference>
<sequence>MLYNFVVKPGQEDIFVDAWTNLTDLIYKHEGSLGSRLHKSETQQYIAYAQWPRQFVFDKAGSNLPEEADAYRDAMRTSCEKIEVLQKLEVVKDVLKQTPNV</sequence>
<gene>
    <name evidence="1" type="ORF">ICJ85_05125</name>
</gene>
<dbReference type="EMBL" id="JACVXD010000002">
    <property type="protein sequence ID" value="MBD0823396.1"/>
    <property type="molecule type" value="Genomic_DNA"/>
</dbReference>
<reference evidence="1 2" key="1">
    <citation type="journal article" date="2018" name="J. Microbiol.">
        <title>Aestuariibaculum marinum sp. nov., a marine bacterium isolated from seawater in South Korea.</title>
        <authorList>
            <person name="Choi J."/>
            <person name="Lee D."/>
            <person name="Jang J.H."/>
            <person name="Cha S."/>
            <person name="Seo T."/>
        </authorList>
    </citation>
    <scope>NUCLEOTIDE SEQUENCE [LARGE SCALE GENOMIC DNA]</scope>
    <source>
        <strain evidence="1 2">IP7</strain>
    </source>
</reference>
<dbReference type="AlphaFoldDB" id="A0A8J6PVA2"/>
<keyword evidence="2" id="KW-1185">Reference proteome</keyword>
<name>A0A8J6PVA2_9FLAO</name>
<evidence type="ECO:0000313" key="2">
    <source>
        <dbReference type="Proteomes" id="UP000621516"/>
    </source>
</evidence>
<dbReference type="Gene3D" id="3.30.70.100">
    <property type="match status" value="1"/>
</dbReference>
<dbReference type="GO" id="GO:0004497">
    <property type="term" value="F:monooxygenase activity"/>
    <property type="evidence" value="ECO:0007669"/>
    <property type="project" value="UniProtKB-KW"/>
</dbReference>
<organism evidence="1 2">
    <name type="scientific">Aestuariibaculum marinum</name>
    <dbReference type="NCBI Taxonomy" id="2683592"/>
    <lineage>
        <taxon>Bacteria</taxon>
        <taxon>Pseudomonadati</taxon>
        <taxon>Bacteroidota</taxon>
        <taxon>Flavobacteriia</taxon>
        <taxon>Flavobacteriales</taxon>
        <taxon>Flavobacteriaceae</taxon>
    </lineage>
</organism>
<keyword evidence="1" id="KW-0503">Monooxygenase</keyword>
<dbReference type="SUPFAM" id="SSF54909">
    <property type="entry name" value="Dimeric alpha+beta barrel"/>
    <property type="match status" value="1"/>
</dbReference>
<dbReference type="RefSeq" id="WP_188222702.1">
    <property type="nucleotide sequence ID" value="NZ_JACVXD010000002.1"/>
</dbReference>
<protein>
    <submittedName>
        <fullName evidence="1">Antibiotic biosynthesis monooxygenase</fullName>
    </submittedName>
</protein>
<proteinExistence type="predicted"/>